<evidence type="ECO:0000313" key="1">
    <source>
        <dbReference type="EMBL" id="QEN07933.1"/>
    </source>
</evidence>
<reference evidence="1 2" key="1">
    <citation type="submission" date="2019-02" db="EMBL/GenBank/DDBJ databases">
        <title>Complete Genome Sequence and Methylome Analysis of free living Spirochaetas.</title>
        <authorList>
            <person name="Fomenkov A."/>
            <person name="Dubinina G."/>
            <person name="Leshcheva N."/>
            <person name="Mikheeva N."/>
            <person name="Grabovich M."/>
            <person name="Vincze T."/>
            <person name="Roberts R.J."/>
        </authorList>
    </citation>
    <scope>NUCLEOTIDE SEQUENCE [LARGE SCALE GENOMIC DNA]</scope>
    <source>
        <strain evidence="1 2">K2</strain>
    </source>
</reference>
<name>A0A5C1QIF9_9SPIO</name>
<gene>
    <name evidence="1" type="ORF">EXM22_08030</name>
</gene>
<dbReference type="RefSeq" id="WP_149486013.1">
    <property type="nucleotide sequence ID" value="NZ_CP036150.1"/>
</dbReference>
<keyword evidence="2" id="KW-1185">Reference proteome</keyword>
<dbReference type="AlphaFoldDB" id="A0A5C1QIF9"/>
<evidence type="ECO:0000313" key="2">
    <source>
        <dbReference type="Proteomes" id="UP000324209"/>
    </source>
</evidence>
<protein>
    <submittedName>
        <fullName evidence="1">Uncharacterized protein</fullName>
    </submittedName>
</protein>
<dbReference type="PROSITE" id="PS51257">
    <property type="entry name" value="PROKAR_LIPOPROTEIN"/>
    <property type="match status" value="1"/>
</dbReference>
<proteinExistence type="predicted"/>
<dbReference type="EMBL" id="CP036150">
    <property type="protein sequence ID" value="QEN07933.1"/>
    <property type="molecule type" value="Genomic_DNA"/>
</dbReference>
<accession>A0A5C1QIF9</accession>
<organism evidence="1 2">
    <name type="scientific">Oceanispirochaeta crateris</name>
    <dbReference type="NCBI Taxonomy" id="2518645"/>
    <lineage>
        <taxon>Bacteria</taxon>
        <taxon>Pseudomonadati</taxon>
        <taxon>Spirochaetota</taxon>
        <taxon>Spirochaetia</taxon>
        <taxon>Spirochaetales</taxon>
        <taxon>Spirochaetaceae</taxon>
        <taxon>Oceanispirochaeta</taxon>
    </lineage>
</organism>
<dbReference type="Proteomes" id="UP000324209">
    <property type="component" value="Chromosome"/>
</dbReference>
<dbReference type="OrthoDB" id="9821851at2"/>
<dbReference type="KEGG" id="ock:EXM22_08030"/>
<sequence length="286" mass="31089">MDKRSLTGLILVLIFILGSCNPFTTNLYSRFDVFENPDLTDADAVLEASDEPQFYENLANDPEAKAQVLETLAEVYNDPDASDEKQQEAALMSADVYLKTSDTQAVMSNLNSLVSDAVSGEDVFSGESESDGPEVFYRSIFGEPPTDVAQATYKAAVIIRLTAFRDSAVPLQVYGEKLEETNSSPPDTNDGDNATKALMAGMTRTLLYYIDESTAEDKLDILAEYLSTPEDSDGNVLPAITYVGGMPEYEGPNDMLLDPDDPTNPAKDGLQTVVSFGGLDLDSFFE</sequence>